<protein>
    <submittedName>
        <fullName evidence="1">Uncharacterized protein</fullName>
    </submittedName>
</protein>
<comment type="caution">
    <text evidence="1">The sequence shown here is derived from an EMBL/GenBank/DDBJ whole genome shotgun (WGS) entry which is preliminary data.</text>
</comment>
<organism evidence="1 2">
    <name type="scientific">Flaviaesturariibacter amylovorans</name>
    <dbReference type="NCBI Taxonomy" id="1084520"/>
    <lineage>
        <taxon>Bacteria</taxon>
        <taxon>Pseudomonadati</taxon>
        <taxon>Bacteroidota</taxon>
        <taxon>Chitinophagia</taxon>
        <taxon>Chitinophagales</taxon>
        <taxon>Chitinophagaceae</taxon>
        <taxon>Flaviaestuariibacter</taxon>
    </lineage>
</organism>
<keyword evidence="2" id="KW-1185">Reference proteome</keyword>
<dbReference type="RefSeq" id="WP_345257069.1">
    <property type="nucleotide sequence ID" value="NZ_BAABGY010000011.1"/>
</dbReference>
<sequence>MIEKQEINGRDVWLKVDVHPVHRENPNIIPTEYFTVSYYMDDPEHEGAAGILVQDELGQPRLFESPVAALTGGRQRIETDHSGVV</sequence>
<dbReference type="Proteomes" id="UP001501725">
    <property type="component" value="Unassembled WGS sequence"/>
</dbReference>
<name>A0ABP8HEP4_9BACT</name>
<proteinExistence type="predicted"/>
<gene>
    <name evidence="1" type="ORF">GCM10023184_34720</name>
</gene>
<reference evidence="2" key="1">
    <citation type="journal article" date="2019" name="Int. J. Syst. Evol. Microbiol.">
        <title>The Global Catalogue of Microorganisms (GCM) 10K type strain sequencing project: providing services to taxonomists for standard genome sequencing and annotation.</title>
        <authorList>
            <consortium name="The Broad Institute Genomics Platform"/>
            <consortium name="The Broad Institute Genome Sequencing Center for Infectious Disease"/>
            <person name="Wu L."/>
            <person name="Ma J."/>
        </authorList>
    </citation>
    <scope>NUCLEOTIDE SEQUENCE [LARGE SCALE GENOMIC DNA]</scope>
    <source>
        <strain evidence="2">JCM 17919</strain>
    </source>
</reference>
<accession>A0ABP8HEP4</accession>
<evidence type="ECO:0000313" key="1">
    <source>
        <dbReference type="EMBL" id="GAA4338351.1"/>
    </source>
</evidence>
<dbReference type="EMBL" id="BAABGY010000011">
    <property type="protein sequence ID" value="GAA4338351.1"/>
    <property type="molecule type" value="Genomic_DNA"/>
</dbReference>
<evidence type="ECO:0000313" key="2">
    <source>
        <dbReference type="Proteomes" id="UP001501725"/>
    </source>
</evidence>